<dbReference type="PANTHER" id="PTHR43622:SF7">
    <property type="entry name" value="3-DEHYDROQUINATE SYNTHASE, CHLOROPLASTIC"/>
    <property type="match status" value="1"/>
</dbReference>
<keyword evidence="15 18" id="KW-0057">Aromatic amino acid biosynthesis</keyword>
<evidence type="ECO:0000256" key="5">
    <source>
        <dbReference type="ARBA" id="ARBA00004661"/>
    </source>
</evidence>
<dbReference type="InterPro" id="IPR030963">
    <property type="entry name" value="DHQ_synth_fam"/>
</dbReference>
<comment type="caution">
    <text evidence="18">Lacks conserved residue(s) required for the propagation of feature annotation.</text>
</comment>
<dbReference type="PIRSF" id="PIRSF001455">
    <property type="entry name" value="DHQ_synth"/>
    <property type="match status" value="1"/>
</dbReference>
<evidence type="ECO:0000256" key="7">
    <source>
        <dbReference type="ARBA" id="ARBA00013031"/>
    </source>
</evidence>
<feature type="binding site" evidence="18">
    <location>
        <position position="272"/>
    </location>
    <ligand>
        <name>Zn(2+)</name>
        <dbReference type="ChEBI" id="CHEBI:29105"/>
    </ligand>
</feature>
<comment type="subcellular location">
    <subcellularLocation>
        <location evidence="4 18">Cytoplasm</location>
    </subcellularLocation>
</comment>
<keyword evidence="12 18" id="KW-0547">Nucleotide-binding</keyword>
<evidence type="ECO:0000256" key="12">
    <source>
        <dbReference type="ARBA" id="ARBA00022741"/>
    </source>
</evidence>
<dbReference type="InterPro" id="IPR056179">
    <property type="entry name" value="DHQS_C"/>
</dbReference>
<comment type="pathway">
    <text evidence="5 18">Metabolic intermediate biosynthesis; chorismate biosynthesis; chorismate from D-erythrose 4-phosphate and phosphoenolpyruvate: step 2/7.</text>
</comment>
<comment type="catalytic activity">
    <reaction evidence="1 18">
        <text>7-phospho-2-dehydro-3-deoxy-D-arabino-heptonate = 3-dehydroquinate + phosphate</text>
        <dbReference type="Rhea" id="RHEA:21968"/>
        <dbReference type="ChEBI" id="CHEBI:32364"/>
        <dbReference type="ChEBI" id="CHEBI:43474"/>
        <dbReference type="ChEBI" id="CHEBI:58394"/>
        <dbReference type="EC" id="4.2.3.4"/>
    </reaction>
</comment>
<evidence type="ECO:0000256" key="4">
    <source>
        <dbReference type="ARBA" id="ARBA00004496"/>
    </source>
</evidence>
<feature type="binding site" evidence="18">
    <location>
        <position position="255"/>
    </location>
    <ligand>
        <name>Zn(2+)</name>
        <dbReference type="ChEBI" id="CHEBI:29105"/>
    </ligand>
</feature>
<name>A0A1F4Q2X6_UNCSA</name>
<dbReference type="FunFam" id="3.40.50.1970:FF:000007">
    <property type="entry name" value="Pentafunctional AROM polypeptide"/>
    <property type="match status" value="1"/>
</dbReference>
<evidence type="ECO:0000256" key="17">
    <source>
        <dbReference type="ARBA" id="ARBA00023285"/>
    </source>
</evidence>
<proteinExistence type="inferred from homology"/>
<keyword evidence="17 18" id="KW-0170">Cobalt</keyword>
<reference evidence="21 22" key="1">
    <citation type="journal article" date="2016" name="Nat. Commun.">
        <title>Thousands of microbial genomes shed light on interconnected biogeochemical processes in an aquifer system.</title>
        <authorList>
            <person name="Anantharaman K."/>
            <person name="Brown C.T."/>
            <person name="Hug L.A."/>
            <person name="Sharon I."/>
            <person name="Castelle C.J."/>
            <person name="Probst A.J."/>
            <person name="Thomas B.C."/>
            <person name="Singh A."/>
            <person name="Wilkins M.J."/>
            <person name="Karaoz U."/>
            <person name="Brodie E.L."/>
            <person name="Williams K.H."/>
            <person name="Hubbard S.S."/>
            <person name="Banfield J.F."/>
        </authorList>
    </citation>
    <scope>NUCLEOTIDE SEQUENCE [LARGE SCALE GENOMIC DNA]</scope>
</reference>
<dbReference type="Pfam" id="PF01761">
    <property type="entry name" value="DHQ_synthase"/>
    <property type="match status" value="1"/>
</dbReference>
<dbReference type="Proteomes" id="UP000178724">
    <property type="component" value="Unassembled WGS sequence"/>
</dbReference>
<evidence type="ECO:0000259" key="20">
    <source>
        <dbReference type="Pfam" id="PF24621"/>
    </source>
</evidence>
<evidence type="ECO:0000256" key="14">
    <source>
        <dbReference type="ARBA" id="ARBA00023027"/>
    </source>
</evidence>
<sequence>MAKIKVELKERSYDIIIGCDNLAELGGLVRDEQWGRDVFIITDPLINDLYGDTVRKGFKTKPKTFEIPRGERYKNLRVAEKLYDDLARVGAHRDSLIIALGGGVIGDLAGFVAATYMRGINYIQVPTTLLAQVDAAIGGKTGVNHPKAKNLIGAFYQPKAVFIDVGTIATLPARELRTGLAEVIKYGVIEDADFFKFLEANAHHLNTKAFENEDTKRAALKLWQTIVTESAKIKAKIVEKDEKEAGLRMILNFGHTVGHAIESLTRYRAYNHGEAVAIGMTAAAMIASGLKLLSADDVKRLKELLDKLGLPTEIKDLPLKKILSPLELDKKVIGGKVNFVLPEKLGKVVIKDDVSLTLVKQVLKEIGAK</sequence>
<keyword evidence="14 18" id="KW-0520">NAD</keyword>
<evidence type="ECO:0000256" key="18">
    <source>
        <dbReference type="HAMAP-Rule" id="MF_00110"/>
    </source>
</evidence>
<evidence type="ECO:0000313" key="21">
    <source>
        <dbReference type="EMBL" id="OGB90227.1"/>
    </source>
</evidence>
<dbReference type="InterPro" id="IPR016037">
    <property type="entry name" value="DHQ_synth_AroB"/>
</dbReference>
<dbReference type="GO" id="GO:0046872">
    <property type="term" value="F:metal ion binding"/>
    <property type="evidence" value="ECO:0007669"/>
    <property type="project" value="UniProtKB-KW"/>
</dbReference>
<dbReference type="SUPFAM" id="SSF56796">
    <property type="entry name" value="Dehydroquinate synthase-like"/>
    <property type="match status" value="1"/>
</dbReference>
<comment type="caution">
    <text evidence="21">The sequence shown here is derived from an EMBL/GenBank/DDBJ whole genome shotgun (WGS) entry which is preliminary data.</text>
</comment>
<evidence type="ECO:0000256" key="10">
    <source>
        <dbReference type="ARBA" id="ARBA00022605"/>
    </source>
</evidence>
<feature type="domain" description="3-dehydroquinate synthase N-terminal" evidence="19">
    <location>
        <begin position="65"/>
        <end position="177"/>
    </location>
</feature>
<dbReference type="GO" id="GO:0005737">
    <property type="term" value="C:cytoplasm"/>
    <property type="evidence" value="ECO:0007669"/>
    <property type="project" value="UniProtKB-SubCell"/>
</dbReference>
<evidence type="ECO:0000256" key="1">
    <source>
        <dbReference type="ARBA" id="ARBA00001393"/>
    </source>
</evidence>
<evidence type="ECO:0000256" key="11">
    <source>
        <dbReference type="ARBA" id="ARBA00022723"/>
    </source>
</evidence>
<dbReference type="EMBL" id="METM01000013">
    <property type="protein sequence ID" value="OGB90227.1"/>
    <property type="molecule type" value="Genomic_DNA"/>
</dbReference>
<evidence type="ECO:0000259" key="19">
    <source>
        <dbReference type="Pfam" id="PF01761"/>
    </source>
</evidence>
<dbReference type="EC" id="4.2.3.4" evidence="7 18"/>
<dbReference type="GO" id="GO:0008652">
    <property type="term" value="P:amino acid biosynthetic process"/>
    <property type="evidence" value="ECO:0007669"/>
    <property type="project" value="UniProtKB-KW"/>
</dbReference>
<accession>A0A1F4Q2X6</accession>
<keyword evidence="16 18" id="KW-0456">Lyase</keyword>
<evidence type="ECO:0000256" key="3">
    <source>
        <dbReference type="ARBA" id="ARBA00001947"/>
    </source>
</evidence>
<dbReference type="PANTHER" id="PTHR43622">
    <property type="entry name" value="3-DEHYDROQUINATE SYNTHASE"/>
    <property type="match status" value="1"/>
</dbReference>
<comment type="cofactor">
    <cofactor evidence="3">
        <name>Zn(2+)</name>
        <dbReference type="ChEBI" id="CHEBI:29105"/>
    </cofactor>
</comment>
<dbReference type="GO" id="GO:0009073">
    <property type="term" value="P:aromatic amino acid family biosynthetic process"/>
    <property type="evidence" value="ECO:0007669"/>
    <property type="project" value="UniProtKB-KW"/>
</dbReference>
<dbReference type="GO" id="GO:0000166">
    <property type="term" value="F:nucleotide binding"/>
    <property type="evidence" value="ECO:0007669"/>
    <property type="project" value="UniProtKB-KW"/>
</dbReference>
<dbReference type="Gene3D" id="1.20.1090.10">
    <property type="entry name" value="Dehydroquinate synthase-like - alpha domain"/>
    <property type="match status" value="1"/>
</dbReference>
<feature type="binding site" evidence="18">
    <location>
        <begin position="103"/>
        <end position="107"/>
    </location>
    <ligand>
        <name>NAD(+)</name>
        <dbReference type="ChEBI" id="CHEBI:57540"/>
    </ligand>
</feature>
<feature type="binding site" evidence="18">
    <location>
        <begin position="127"/>
        <end position="128"/>
    </location>
    <ligand>
        <name>NAD(+)</name>
        <dbReference type="ChEBI" id="CHEBI:57540"/>
    </ligand>
</feature>
<evidence type="ECO:0000256" key="15">
    <source>
        <dbReference type="ARBA" id="ARBA00023141"/>
    </source>
</evidence>
<protein>
    <recommendedName>
        <fullName evidence="8 18">3-dehydroquinate synthase</fullName>
        <shortName evidence="18">DHQS</shortName>
        <ecNumber evidence="7 18">4.2.3.4</ecNumber>
    </recommendedName>
</protein>
<comment type="function">
    <text evidence="18">Catalyzes the conversion of 3-deoxy-D-arabino-heptulosonate 7-phosphate (DAHP) to dehydroquinate (DHQ).</text>
</comment>
<evidence type="ECO:0000313" key="22">
    <source>
        <dbReference type="Proteomes" id="UP000178724"/>
    </source>
</evidence>
<dbReference type="Pfam" id="PF24621">
    <property type="entry name" value="DHQS_C"/>
    <property type="match status" value="1"/>
</dbReference>
<dbReference type="AlphaFoldDB" id="A0A1F4Q2X6"/>
<dbReference type="InterPro" id="IPR030960">
    <property type="entry name" value="DHQS/DOIS_N"/>
</dbReference>
<dbReference type="GO" id="GO:0009423">
    <property type="term" value="P:chorismate biosynthetic process"/>
    <property type="evidence" value="ECO:0007669"/>
    <property type="project" value="UniProtKB-UniRule"/>
</dbReference>
<gene>
    <name evidence="18" type="primary">aroB</name>
    <name evidence="21" type="ORF">A2625_02740</name>
</gene>
<keyword evidence="13 18" id="KW-0862">Zinc</keyword>
<dbReference type="GO" id="GO:0003856">
    <property type="term" value="F:3-dehydroquinate synthase activity"/>
    <property type="evidence" value="ECO:0007669"/>
    <property type="project" value="UniProtKB-UniRule"/>
</dbReference>
<dbReference type="UniPathway" id="UPA00053">
    <property type="reaction ID" value="UER00085"/>
</dbReference>
<feature type="binding site" evidence="18">
    <location>
        <position position="149"/>
    </location>
    <ligand>
        <name>NAD(+)</name>
        <dbReference type="ChEBI" id="CHEBI:57540"/>
    </ligand>
</feature>
<dbReference type="CDD" id="cd08195">
    <property type="entry name" value="DHQS"/>
    <property type="match status" value="1"/>
</dbReference>
<organism evidence="21 22">
    <name type="scientific">candidate division WOR-1 bacterium RIFCSPHIGHO2_01_FULL_53_15</name>
    <dbReference type="NCBI Taxonomy" id="1802564"/>
    <lineage>
        <taxon>Bacteria</taxon>
        <taxon>Bacillati</taxon>
        <taxon>Saganbacteria</taxon>
    </lineage>
</organism>
<dbReference type="NCBIfam" id="TIGR01357">
    <property type="entry name" value="aroB"/>
    <property type="match status" value="1"/>
</dbReference>
<feature type="binding site" evidence="18">
    <location>
        <position position="182"/>
    </location>
    <ligand>
        <name>Zn(2+)</name>
        <dbReference type="ChEBI" id="CHEBI:29105"/>
    </ligand>
</feature>
<evidence type="ECO:0000256" key="6">
    <source>
        <dbReference type="ARBA" id="ARBA00005412"/>
    </source>
</evidence>
<evidence type="ECO:0000256" key="9">
    <source>
        <dbReference type="ARBA" id="ARBA00022490"/>
    </source>
</evidence>
<comment type="cofactor">
    <cofactor evidence="2 18">
        <name>NAD(+)</name>
        <dbReference type="ChEBI" id="CHEBI:57540"/>
    </cofactor>
</comment>
<dbReference type="InterPro" id="IPR050071">
    <property type="entry name" value="Dehydroquinate_synthase"/>
</dbReference>
<feature type="binding site" evidence="18">
    <location>
        <position position="140"/>
    </location>
    <ligand>
        <name>NAD(+)</name>
        <dbReference type="ChEBI" id="CHEBI:57540"/>
    </ligand>
</feature>
<keyword evidence="10 18" id="KW-0028">Amino-acid biosynthesis</keyword>
<feature type="domain" description="3-dehydroquinate synthase C-terminal" evidence="20">
    <location>
        <begin position="179"/>
        <end position="332"/>
    </location>
</feature>
<comment type="similarity">
    <text evidence="6 18">Belongs to the sugar phosphate cyclases superfamily. Dehydroquinate synthase family.</text>
</comment>
<keyword evidence="11 18" id="KW-0479">Metal-binding</keyword>
<dbReference type="HAMAP" id="MF_00110">
    <property type="entry name" value="DHQ_synthase"/>
    <property type="match status" value="1"/>
</dbReference>
<evidence type="ECO:0000256" key="13">
    <source>
        <dbReference type="ARBA" id="ARBA00022833"/>
    </source>
</evidence>
<dbReference type="Gene3D" id="3.40.50.1970">
    <property type="match status" value="1"/>
</dbReference>
<evidence type="ECO:0000256" key="8">
    <source>
        <dbReference type="ARBA" id="ARBA00017684"/>
    </source>
</evidence>
<evidence type="ECO:0000256" key="2">
    <source>
        <dbReference type="ARBA" id="ARBA00001911"/>
    </source>
</evidence>
<feature type="binding site" evidence="18">
    <location>
        <begin position="167"/>
        <end position="170"/>
    </location>
    <ligand>
        <name>NAD(+)</name>
        <dbReference type="ChEBI" id="CHEBI:57540"/>
    </ligand>
</feature>
<evidence type="ECO:0000256" key="16">
    <source>
        <dbReference type="ARBA" id="ARBA00023239"/>
    </source>
</evidence>
<keyword evidence="9 18" id="KW-0963">Cytoplasm</keyword>
<comment type="cofactor">
    <cofactor evidence="18">
        <name>Co(2+)</name>
        <dbReference type="ChEBI" id="CHEBI:48828"/>
    </cofactor>
    <cofactor evidence="18">
        <name>Zn(2+)</name>
        <dbReference type="ChEBI" id="CHEBI:29105"/>
    </cofactor>
    <text evidence="18">Binds 1 divalent metal cation per subunit. Can use either Co(2+) or Zn(2+).</text>
</comment>